<dbReference type="PANTHER" id="PTHR43174:SF2">
    <property type="entry name" value="UDP-N-ACETYLGLUCOSAMINE 2-EPIMERASE"/>
    <property type="match status" value="1"/>
</dbReference>
<dbReference type="EMBL" id="CP138335">
    <property type="protein sequence ID" value="XBW08850.1"/>
    <property type="molecule type" value="Genomic_DNA"/>
</dbReference>
<gene>
    <name evidence="6" type="primary">wecB</name>
    <name evidence="6" type="ORF">SAC06_04655</name>
</gene>
<evidence type="ECO:0000259" key="5">
    <source>
        <dbReference type="Pfam" id="PF02350"/>
    </source>
</evidence>
<dbReference type="EC" id="5.1.3.14" evidence="3"/>
<dbReference type="AlphaFoldDB" id="A0AAU7VBR1"/>
<dbReference type="NCBIfam" id="TIGR00236">
    <property type="entry name" value="wecB"/>
    <property type="match status" value="1"/>
</dbReference>
<evidence type="ECO:0000256" key="3">
    <source>
        <dbReference type="ARBA" id="ARBA00038858"/>
    </source>
</evidence>
<dbReference type="PANTHER" id="PTHR43174">
    <property type="entry name" value="UDP-N-ACETYLGLUCOSAMINE 2-EPIMERASE"/>
    <property type="match status" value="1"/>
</dbReference>
<accession>A0AAU7VBR1</accession>
<keyword evidence="1 4" id="KW-0413">Isomerase</keyword>
<name>A0AAU7VBR1_9ACTO</name>
<reference evidence="6" key="1">
    <citation type="submission" date="2023-11" db="EMBL/GenBank/DDBJ databases">
        <title>Scrofimicrobium hongkongense sp. nov., isolated from a patient with peritonitis.</title>
        <authorList>
            <person name="Lao H.Y."/>
            <person name="Wong A.Y.P."/>
            <person name="Ng T.L."/>
            <person name="Wong R.Y.L."/>
            <person name="Yau M.C.Y."/>
            <person name="Lam J.Y.W."/>
            <person name="Siu G.K.H."/>
        </authorList>
    </citation>
    <scope>NUCLEOTIDE SEQUENCE</scope>
    <source>
        <strain evidence="6">R131</strain>
    </source>
</reference>
<organism evidence="6">
    <name type="scientific">Scrofimicrobium appendicitidis</name>
    <dbReference type="NCBI Taxonomy" id="3079930"/>
    <lineage>
        <taxon>Bacteria</taxon>
        <taxon>Bacillati</taxon>
        <taxon>Actinomycetota</taxon>
        <taxon>Actinomycetes</taxon>
        <taxon>Actinomycetales</taxon>
        <taxon>Actinomycetaceae</taxon>
        <taxon>Scrofimicrobium</taxon>
    </lineage>
</organism>
<dbReference type="SUPFAM" id="SSF53756">
    <property type="entry name" value="UDP-Glycosyltransferase/glycogen phosphorylase"/>
    <property type="match status" value="1"/>
</dbReference>
<dbReference type="RefSeq" id="WP_350259050.1">
    <property type="nucleotide sequence ID" value="NZ_CP138335.1"/>
</dbReference>
<dbReference type="GO" id="GO:0008761">
    <property type="term" value="F:UDP-N-acetylglucosamine 2-epimerase activity"/>
    <property type="evidence" value="ECO:0007669"/>
    <property type="project" value="UniProtKB-EC"/>
</dbReference>
<dbReference type="InterPro" id="IPR029767">
    <property type="entry name" value="WecB-like"/>
</dbReference>
<evidence type="ECO:0000256" key="1">
    <source>
        <dbReference type="ARBA" id="ARBA00023235"/>
    </source>
</evidence>
<comment type="similarity">
    <text evidence="2 4">Belongs to the UDP-N-acetylglucosamine 2-epimerase family.</text>
</comment>
<dbReference type="KEGG" id="sapp:SAC06_04655"/>
<dbReference type="InterPro" id="IPR003331">
    <property type="entry name" value="UDP_GlcNAc_Epimerase_2_dom"/>
</dbReference>
<dbReference type="Pfam" id="PF02350">
    <property type="entry name" value="Epimerase_2"/>
    <property type="match status" value="1"/>
</dbReference>
<protein>
    <recommendedName>
        <fullName evidence="3">UDP-N-acetylglucosamine 2-epimerase (non-hydrolyzing)</fullName>
        <ecNumber evidence="3">5.1.3.14</ecNumber>
    </recommendedName>
</protein>
<dbReference type="Gene3D" id="3.40.50.2000">
    <property type="entry name" value="Glycogen Phosphorylase B"/>
    <property type="match status" value="2"/>
</dbReference>
<evidence type="ECO:0000256" key="2">
    <source>
        <dbReference type="ARBA" id="ARBA00038209"/>
    </source>
</evidence>
<evidence type="ECO:0000256" key="4">
    <source>
        <dbReference type="RuleBase" id="RU003513"/>
    </source>
</evidence>
<feature type="domain" description="UDP-N-acetylglucosamine 2-epimerase" evidence="5">
    <location>
        <begin position="32"/>
        <end position="389"/>
    </location>
</feature>
<dbReference type="CDD" id="cd03786">
    <property type="entry name" value="GTB_UDP-GlcNAc_2-Epimerase"/>
    <property type="match status" value="1"/>
</dbReference>
<evidence type="ECO:0000313" key="6">
    <source>
        <dbReference type="EMBL" id="XBW08850.1"/>
    </source>
</evidence>
<proteinExistence type="inferred from homology"/>
<sequence length="423" mass="45756">MEIQVAAGEKIQVLVVVGTRPEAIKMVPVISALEQSDDFETIVLATGQHSTMVAEIITEAGLRLDADLQVSHPGESLNQMFARVMVGVDQVARERAIPDDYRVSENHGALVPALCLVHGDTSSAAAAAVAAFNLQIPVVHVEAGLRTNNILSPFPEEGNRQIISRLSALHLAPTPEAKVNLIREGVDIDRILVTGNTSIDMLRSALCTGTGFGPDLAHLHPSGERPLVLVTAHRRENWGRGLENIAGAIAILAERYPNHDFVIPLHPNPKAQDAFREALGERPNCHLVPARRYPDFARLMQAALLVISDSGGVQEEAPSLGTPVLVTRETTERWEGVHAGTLELIGTERDRIVAAAAELLDHPAEIARRGQIPNPYGDGYAAERMVQALANVFGRGEPVREYQADRLGAAVRKHANMQIRLVS</sequence>